<dbReference type="AlphaFoldDB" id="A0A7H1MKG1"/>
<reference evidence="1 2" key="1">
    <citation type="submission" date="2019-08" db="EMBL/GenBank/DDBJ databases">
        <authorList>
            <person name="Chang H.C."/>
            <person name="Mun S.Y."/>
        </authorList>
    </citation>
    <scope>NUCLEOTIDE SEQUENCE [LARGE SCALE GENOMIC DNA]</scope>
    <source>
        <strain evidence="1 2">SK</strain>
    </source>
</reference>
<keyword evidence="2" id="KW-1185">Reference proteome</keyword>
<proteinExistence type="predicted"/>
<accession>A0A7H1MKG1</accession>
<name>A0A7H1MKG1_9LACO</name>
<dbReference type="Proteomes" id="UP000516446">
    <property type="component" value="Chromosome"/>
</dbReference>
<evidence type="ECO:0000313" key="2">
    <source>
        <dbReference type="Proteomes" id="UP000516446"/>
    </source>
</evidence>
<organism evidence="1 2">
    <name type="scientific">Weissella koreensis</name>
    <dbReference type="NCBI Taxonomy" id="165096"/>
    <lineage>
        <taxon>Bacteria</taxon>
        <taxon>Bacillati</taxon>
        <taxon>Bacillota</taxon>
        <taxon>Bacilli</taxon>
        <taxon>Lactobacillales</taxon>
        <taxon>Lactobacillaceae</taxon>
        <taxon>Weissella</taxon>
    </lineage>
</organism>
<evidence type="ECO:0000313" key="1">
    <source>
        <dbReference type="EMBL" id="QNT63947.1"/>
    </source>
</evidence>
<gene>
    <name evidence="1" type="ORF">FY536_01055</name>
</gene>
<dbReference type="EMBL" id="CP043431">
    <property type="protein sequence ID" value="QNT63947.1"/>
    <property type="molecule type" value="Genomic_DNA"/>
</dbReference>
<protein>
    <submittedName>
        <fullName evidence="1">Uncharacterized protein</fullName>
    </submittedName>
</protein>
<sequence length="73" mass="8690">MKKVLFWFIISIILTIMALIAVYFNNEPILIEMSNGGFKLEGSYFWPIVLVNAWTVRKFYKNRKLEKDRESSK</sequence>
<dbReference type="RefSeq" id="WP_013989167.1">
    <property type="nucleotide sequence ID" value="NZ_CP026847.1"/>
</dbReference>